<dbReference type="Gene3D" id="3.60.40.10">
    <property type="entry name" value="PPM-type phosphatase domain"/>
    <property type="match status" value="1"/>
</dbReference>
<evidence type="ECO:0000259" key="3">
    <source>
        <dbReference type="SMART" id="SM00331"/>
    </source>
</evidence>
<feature type="transmembrane region" description="Helical" evidence="2">
    <location>
        <begin position="30"/>
        <end position="49"/>
    </location>
</feature>
<dbReference type="Proteomes" id="UP001183809">
    <property type="component" value="Unassembled WGS sequence"/>
</dbReference>
<proteinExistence type="predicted"/>
<evidence type="ECO:0000256" key="2">
    <source>
        <dbReference type="SAM" id="Phobius"/>
    </source>
</evidence>
<dbReference type="EC" id="3.1.3.16" evidence="4"/>
<dbReference type="SUPFAM" id="SSF81606">
    <property type="entry name" value="PP2C-like"/>
    <property type="match status" value="1"/>
</dbReference>
<dbReference type="SMART" id="SM00331">
    <property type="entry name" value="PP2C_SIG"/>
    <property type="match status" value="1"/>
</dbReference>
<keyword evidence="5" id="KW-1185">Reference proteome</keyword>
<dbReference type="InterPro" id="IPR001932">
    <property type="entry name" value="PPM-type_phosphatase-like_dom"/>
</dbReference>
<dbReference type="InterPro" id="IPR036457">
    <property type="entry name" value="PPM-type-like_dom_sf"/>
</dbReference>
<sequence>MRWHKRWPFRTSAESGAGAHDRVRLRLGQCLPFAVLLIGLGIELSPMHIMYTGPLLTAMPAVAALTMGPVGTLSAAVGALTVNVISATLHHSWAEEQVTGNLLGLIVVSVACVTISDLMRRRRQHELDQIRRVAEAAQDVLLRPVSPRLGPLRAASIYLAAESGAQIGGDLYEALQTRYGVRMIVGDVRGKGLPAVRAAAAVLGAFRETVHYERDLAEVVEHCAAAMRRERAAADHDEEYRMECFVSALVGQVTDDSVVELVNRGHPAPLVLHEGRVRALRPGAAMPPLGLEDLMTGPPPAAESYAFAPGDRLLLYTDGVVEARNGCGDFFPLPEAMAAVHAATPQQFLEELHRRLIHHTADSLMDDVAMVLIDRLPEGADERSPVAPRGGQRSR</sequence>
<dbReference type="EMBL" id="JAVREY010000020">
    <property type="protein sequence ID" value="MDT0465056.1"/>
    <property type="molecule type" value="Genomic_DNA"/>
</dbReference>
<protein>
    <submittedName>
        <fullName evidence="4">PP2C family protein-serine/threonine phosphatase</fullName>
        <ecNumber evidence="4">3.1.3.16</ecNumber>
    </submittedName>
</protein>
<keyword evidence="2" id="KW-1133">Transmembrane helix</keyword>
<feature type="transmembrane region" description="Helical" evidence="2">
    <location>
        <begin position="61"/>
        <end position="86"/>
    </location>
</feature>
<gene>
    <name evidence="4" type="ORF">RM764_18920</name>
</gene>
<dbReference type="PANTHER" id="PTHR43156">
    <property type="entry name" value="STAGE II SPORULATION PROTEIN E-RELATED"/>
    <property type="match status" value="1"/>
</dbReference>
<dbReference type="GO" id="GO:0004722">
    <property type="term" value="F:protein serine/threonine phosphatase activity"/>
    <property type="evidence" value="ECO:0007669"/>
    <property type="project" value="UniProtKB-EC"/>
</dbReference>
<evidence type="ECO:0000256" key="1">
    <source>
        <dbReference type="ARBA" id="ARBA00022801"/>
    </source>
</evidence>
<dbReference type="InterPro" id="IPR052016">
    <property type="entry name" value="Bact_Sigma-Reg"/>
</dbReference>
<organism evidence="4 5">
    <name type="scientific">Streptomyces gibsoniae</name>
    <dbReference type="NCBI Taxonomy" id="3075529"/>
    <lineage>
        <taxon>Bacteria</taxon>
        <taxon>Bacillati</taxon>
        <taxon>Actinomycetota</taxon>
        <taxon>Actinomycetes</taxon>
        <taxon>Kitasatosporales</taxon>
        <taxon>Streptomycetaceae</taxon>
        <taxon>Streptomyces</taxon>
    </lineage>
</organism>
<feature type="domain" description="PPM-type phosphatase" evidence="3">
    <location>
        <begin position="152"/>
        <end position="375"/>
    </location>
</feature>
<reference evidence="5" key="1">
    <citation type="submission" date="2023-07" db="EMBL/GenBank/DDBJ databases">
        <title>30 novel species of actinomycetes from the DSMZ collection.</title>
        <authorList>
            <person name="Nouioui I."/>
        </authorList>
    </citation>
    <scope>NUCLEOTIDE SEQUENCE [LARGE SCALE GENOMIC DNA]</scope>
    <source>
        <strain evidence="5">DSM 41699</strain>
    </source>
</reference>
<dbReference type="Pfam" id="PF07228">
    <property type="entry name" value="SpoIIE"/>
    <property type="match status" value="1"/>
</dbReference>
<evidence type="ECO:0000313" key="5">
    <source>
        <dbReference type="Proteomes" id="UP001183809"/>
    </source>
</evidence>
<accession>A0ABU2TVW4</accession>
<dbReference type="RefSeq" id="WP_311696543.1">
    <property type="nucleotide sequence ID" value="NZ_JAVREY010000020.1"/>
</dbReference>
<dbReference type="PANTHER" id="PTHR43156:SF2">
    <property type="entry name" value="STAGE II SPORULATION PROTEIN E"/>
    <property type="match status" value="1"/>
</dbReference>
<feature type="transmembrane region" description="Helical" evidence="2">
    <location>
        <begin position="98"/>
        <end position="119"/>
    </location>
</feature>
<keyword evidence="2" id="KW-0812">Transmembrane</keyword>
<evidence type="ECO:0000313" key="4">
    <source>
        <dbReference type="EMBL" id="MDT0465056.1"/>
    </source>
</evidence>
<name>A0ABU2TVW4_9ACTN</name>
<keyword evidence="1 4" id="KW-0378">Hydrolase</keyword>
<comment type="caution">
    <text evidence="4">The sequence shown here is derived from an EMBL/GenBank/DDBJ whole genome shotgun (WGS) entry which is preliminary data.</text>
</comment>
<keyword evidence="2" id="KW-0472">Membrane</keyword>